<reference evidence="1" key="1">
    <citation type="journal article" date="2015" name="Nature">
        <title>Complex archaea that bridge the gap between prokaryotes and eukaryotes.</title>
        <authorList>
            <person name="Spang A."/>
            <person name="Saw J.H."/>
            <person name="Jorgensen S.L."/>
            <person name="Zaremba-Niedzwiedzka K."/>
            <person name="Martijn J."/>
            <person name="Lind A.E."/>
            <person name="van Eijk R."/>
            <person name="Schleper C."/>
            <person name="Guy L."/>
            <person name="Ettema T.J."/>
        </authorList>
    </citation>
    <scope>NUCLEOTIDE SEQUENCE</scope>
</reference>
<evidence type="ECO:0000313" key="1">
    <source>
        <dbReference type="EMBL" id="KKK86615.1"/>
    </source>
</evidence>
<organism evidence="1">
    <name type="scientific">marine sediment metagenome</name>
    <dbReference type="NCBI Taxonomy" id="412755"/>
    <lineage>
        <taxon>unclassified sequences</taxon>
        <taxon>metagenomes</taxon>
        <taxon>ecological metagenomes</taxon>
    </lineage>
</organism>
<protein>
    <recommendedName>
        <fullName evidence="2">Malectin domain-containing protein</fullName>
    </recommendedName>
</protein>
<evidence type="ECO:0008006" key="2">
    <source>
        <dbReference type="Google" id="ProtNLM"/>
    </source>
</evidence>
<dbReference type="InterPro" id="IPR008979">
    <property type="entry name" value="Galactose-bd-like_sf"/>
</dbReference>
<dbReference type="AlphaFoldDB" id="A0A0F8ZKP5"/>
<feature type="non-terminal residue" evidence="1">
    <location>
        <position position="216"/>
    </location>
</feature>
<gene>
    <name evidence="1" type="ORF">LCGC14_2761480</name>
</gene>
<proteinExistence type="predicted"/>
<comment type="caution">
    <text evidence="1">The sequence shown here is derived from an EMBL/GenBank/DDBJ whole genome shotgun (WGS) entry which is preliminary data.</text>
</comment>
<dbReference type="SUPFAM" id="SSF49785">
    <property type="entry name" value="Galactose-binding domain-like"/>
    <property type="match status" value="1"/>
</dbReference>
<name>A0A0F8ZKP5_9ZZZZ</name>
<sequence>MKNVLRSCCAVLMCVAGASAGVLDEPTDLDLSGVVKAINFGNTTNQVIGGVTFLAAPANSTVDEVKNVAQGMVSAGQGVQTLPELGDGKDDDALEQLLGTSVFGWDGGTNIGLAIPVPNGFYRVQLILYDGWQSVTGNRRDVDHYVEGSLAAANHQDYVQQNNTPHAGSIAAYVFEVTDGQIDIEVVGLIPNAHLSGLIISKLSPAAGQKAPALKP</sequence>
<dbReference type="EMBL" id="LAZR01050764">
    <property type="protein sequence ID" value="KKK86615.1"/>
    <property type="molecule type" value="Genomic_DNA"/>
</dbReference>
<dbReference type="Gene3D" id="2.60.120.430">
    <property type="entry name" value="Galactose-binding lectin"/>
    <property type="match status" value="1"/>
</dbReference>
<accession>A0A0F8ZKP5</accession>